<dbReference type="AlphaFoldDB" id="A0A7C4FEJ6"/>
<feature type="transmembrane region" description="Helical" evidence="5">
    <location>
        <begin position="148"/>
        <end position="173"/>
    </location>
</feature>
<accession>A0A7C4FEJ6</accession>
<evidence type="ECO:0000313" key="7">
    <source>
        <dbReference type="EMBL" id="HGI86943.1"/>
    </source>
</evidence>
<dbReference type="InterPro" id="IPR035906">
    <property type="entry name" value="MetI-like_sf"/>
</dbReference>
<evidence type="ECO:0000259" key="6">
    <source>
        <dbReference type="PROSITE" id="PS50928"/>
    </source>
</evidence>
<gene>
    <name evidence="7" type="ORF">ENV14_00880</name>
</gene>
<proteinExistence type="inferred from homology"/>
<feature type="transmembrane region" description="Helical" evidence="5">
    <location>
        <begin position="303"/>
        <end position="329"/>
    </location>
</feature>
<evidence type="ECO:0000256" key="1">
    <source>
        <dbReference type="ARBA" id="ARBA00004141"/>
    </source>
</evidence>
<evidence type="ECO:0000256" key="3">
    <source>
        <dbReference type="ARBA" id="ARBA00022989"/>
    </source>
</evidence>
<dbReference type="Gene3D" id="1.10.3720.10">
    <property type="entry name" value="MetI-like"/>
    <property type="match status" value="1"/>
</dbReference>
<keyword evidence="2 5" id="KW-0812">Transmembrane</keyword>
<dbReference type="GO" id="GO:0005886">
    <property type="term" value="C:plasma membrane"/>
    <property type="evidence" value="ECO:0007669"/>
    <property type="project" value="UniProtKB-SubCell"/>
</dbReference>
<comment type="subcellular location">
    <subcellularLocation>
        <location evidence="5">Cell membrane</location>
        <topology evidence="5">Multi-pass membrane protein</topology>
    </subcellularLocation>
    <subcellularLocation>
        <location evidence="1">Membrane</location>
        <topology evidence="1">Multi-pass membrane protein</topology>
    </subcellularLocation>
</comment>
<feature type="transmembrane region" description="Helical" evidence="5">
    <location>
        <begin position="12"/>
        <end position="32"/>
    </location>
</feature>
<feature type="transmembrane region" description="Helical" evidence="5">
    <location>
        <begin position="201"/>
        <end position="221"/>
    </location>
</feature>
<evidence type="ECO:0000256" key="2">
    <source>
        <dbReference type="ARBA" id="ARBA00022692"/>
    </source>
</evidence>
<evidence type="ECO:0000256" key="4">
    <source>
        <dbReference type="ARBA" id="ARBA00023136"/>
    </source>
</evidence>
<reference evidence="7" key="1">
    <citation type="journal article" date="2020" name="mSystems">
        <title>Genome- and Community-Level Interaction Insights into Carbon Utilization and Element Cycling Functions of Hydrothermarchaeota in Hydrothermal Sediment.</title>
        <authorList>
            <person name="Zhou Z."/>
            <person name="Liu Y."/>
            <person name="Xu W."/>
            <person name="Pan J."/>
            <person name="Luo Z.H."/>
            <person name="Li M."/>
        </authorList>
    </citation>
    <scope>NUCLEOTIDE SEQUENCE [LARGE SCALE GENOMIC DNA]</scope>
    <source>
        <strain evidence="7">SpSt-732</strain>
    </source>
</reference>
<evidence type="ECO:0000256" key="5">
    <source>
        <dbReference type="RuleBase" id="RU363032"/>
    </source>
</evidence>
<dbReference type="GO" id="GO:0055085">
    <property type="term" value="P:transmembrane transport"/>
    <property type="evidence" value="ECO:0007669"/>
    <property type="project" value="InterPro"/>
</dbReference>
<feature type="transmembrane region" description="Helical" evidence="5">
    <location>
        <begin position="113"/>
        <end position="136"/>
    </location>
</feature>
<protein>
    <submittedName>
        <fullName evidence="7">ABC transporter permease</fullName>
    </submittedName>
</protein>
<organism evidence="7">
    <name type="scientific">Ignisphaera aggregans</name>
    <dbReference type="NCBI Taxonomy" id="334771"/>
    <lineage>
        <taxon>Archaea</taxon>
        <taxon>Thermoproteota</taxon>
        <taxon>Thermoprotei</taxon>
        <taxon>Desulfurococcales</taxon>
        <taxon>Desulfurococcaceae</taxon>
        <taxon>Ignisphaera</taxon>
    </lineage>
</organism>
<feature type="domain" description="ABC transmembrane type-1" evidence="6">
    <location>
        <begin position="111"/>
        <end position="322"/>
    </location>
</feature>
<dbReference type="Pfam" id="PF00528">
    <property type="entry name" value="BPD_transp_1"/>
    <property type="match status" value="1"/>
</dbReference>
<dbReference type="EMBL" id="DTFF01000010">
    <property type="protein sequence ID" value="HGI86943.1"/>
    <property type="molecule type" value="Genomic_DNA"/>
</dbReference>
<dbReference type="CDD" id="cd06261">
    <property type="entry name" value="TM_PBP2"/>
    <property type="match status" value="1"/>
</dbReference>
<keyword evidence="3 5" id="KW-1133">Transmembrane helix</keyword>
<name>A0A7C4FEJ6_9CREN</name>
<keyword evidence="5" id="KW-0813">Transport</keyword>
<keyword evidence="4 5" id="KW-0472">Membrane</keyword>
<dbReference type="SUPFAM" id="SSF161098">
    <property type="entry name" value="MetI-like"/>
    <property type="match status" value="1"/>
</dbReference>
<dbReference type="PANTHER" id="PTHR43376:SF1">
    <property type="entry name" value="OLIGOPEPTIDE TRANSPORT SYSTEM PERMEASE PROTEIN"/>
    <property type="match status" value="1"/>
</dbReference>
<dbReference type="InterPro" id="IPR000515">
    <property type="entry name" value="MetI-like"/>
</dbReference>
<dbReference type="PROSITE" id="PS50928">
    <property type="entry name" value="ABC_TM1"/>
    <property type="match status" value="1"/>
</dbReference>
<comment type="caution">
    <text evidence="7">The sequence shown here is derived from an EMBL/GenBank/DDBJ whole genome shotgun (WGS) entry which is preliminary data.</text>
</comment>
<feature type="transmembrane region" description="Helical" evidence="5">
    <location>
        <begin position="262"/>
        <end position="283"/>
    </location>
</feature>
<comment type="similarity">
    <text evidence="5">Belongs to the binding-protein-dependent transport system permease family.</text>
</comment>
<dbReference type="PANTHER" id="PTHR43376">
    <property type="entry name" value="OLIGOPEPTIDE TRANSPORT SYSTEM PERMEASE PROTEIN"/>
    <property type="match status" value="1"/>
</dbReference>
<sequence length="340" mass="38130">MISKSLAKYLGFRLAFLLVTYIVALSIVFIMLRLVPTNPVDRLITQLLQLNPNITPEQLKEYMKAYYALFELDKPLWMQYITYLSKAFRGDLGFSYINVGRRVSDIIMSALPWTLFLVVPATLAAWFVGNSIGAYAGYKRGSLFEKTLLIVSLILSQTPYYWLAMLLLFAFAYRLNIFPPGQAYPPTMLPSLTPQFIQAALYHYILPFLSIFIAGLGGWAIGMRVLTIYELGSDYILFTEALGAKDSIVFRYVFRNSMIPQVTGLALSLGGAVGGALLTEIVFSYPGMGYVLNRAIMQTDYPVVQGVFVILIATLFLANFLVDFVYALIDPRIRIGGEKV</sequence>